<dbReference type="InterPro" id="IPR015854">
    <property type="entry name" value="ABC_transpr_LolD-like"/>
</dbReference>
<dbReference type="PANTHER" id="PTHR24220">
    <property type="entry name" value="IMPORT ATP-BINDING PROTEIN"/>
    <property type="match status" value="1"/>
</dbReference>
<dbReference type="GO" id="GO:0022857">
    <property type="term" value="F:transmembrane transporter activity"/>
    <property type="evidence" value="ECO:0007669"/>
    <property type="project" value="TreeGrafter"/>
</dbReference>
<dbReference type="GO" id="GO:0005524">
    <property type="term" value="F:ATP binding"/>
    <property type="evidence" value="ECO:0007669"/>
    <property type="project" value="UniProtKB-KW"/>
</dbReference>
<accession>A0A1Y4SJS9</accession>
<evidence type="ECO:0000256" key="1">
    <source>
        <dbReference type="ARBA" id="ARBA00022741"/>
    </source>
</evidence>
<feature type="transmembrane region" description="Helical" evidence="3">
    <location>
        <begin position="238"/>
        <end position="259"/>
    </location>
</feature>
<keyword evidence="3" id="KW-0812">Transmembrane</keyword>
<evidence type="ECO:0000256" key="3">
    <source>
        <dbReference type="SAM" id="Phobius"/>
    </source>
</evidence>
<evidence type="ECO:0000313" key="5">
    <source>
        <dbReference type="EMBL" id="OUQ30139.1"/>
    </source>
</evidence>
<dbReference type="Pfam" id="PF00005">
    <property type="entry name" value="ABC_tran"/>
    <property type="match status" value="1"/>
</dbReference>
<feature type="domain" description="ABC transporter" evidence="4">
    <location>
        <begin position="2"/>
        <end position="221"/>
    </location>
</feature>
<comment type="caution">
    <text evidence="5">The sequence shown here is derived from an EMBL/GenBank/DDBJ whole genome shotgun (WGS) entry which is preliminary data.</text>
</comment>
<dbReference type="InterPro" id="IPR003593">
    <property type="entry name" value="AAA+_ATPase"/>
</dbReference>
<dbReference type="SMART" id="SM00382">
    <property type="entry name" value="AAA"/>
    <property type="match status" value="1"/>
</dbReference>
<sequence>MLKVKNISIQYYQPVLNIEELQFSIGLHIIEGESGSGKSSLLRCLALCEKTCQEYIWNQKTVQNIHNFKKEHIGFLNQHPIFIDALTINDHIQLMNKVYRYQNVDNYVQNLELTGLLKKYPSQLSGGEKTRLGLLLLLLKQPEILILDEPTSSLDLSMTKRVIQILKDYSRHHIVIVASHDQELINHGDNIYTIENQTIHCKKQHFNKDIPIPTHKAHYLSAFFLSTRLLKKHGIYTFFTYIFISLSLFITSSGLSLLLSSSVAKSSPLTSIYENEILIYKPITQSKNLSYSSEGIEYPLTNDEVSRIQNIPHIQSIYPDYSLNMGALEKISDPIPLDNSFQEANTMTVSLDAKENTTPVHSSFSQALLCSYNEAIDYSQDIETQFSYEPNGIYISQALANELQIIPANNQYYLTFYIMIPTYQGYGDAYIPFQNEDGSYQSEGYPVLRLFGKYQKVTLPINGILKKVNMGISPNTEFNYNKIFIPQTYIQQLIKENAIHKDITYYWSDHYNQYMTFLEKEDSSQQMMICKPYQPTIYKAQIDSIENLPHILEDIHQLGLTTINANINLSQIQQYSQNTNETLFILSTLVFIILIIIYNMTLYLKKETNLQIYYFLQSYGYSFLEIRTTIRNLYFYNSLFSSFLASLFTLIYLYVIGPLFQYPIHLHSIIFFIIPTITFFTIFIIPYFIFYFIIRKEGAHDSIKSHSY</sequence>
<feature type="transmembrane region" description="Helical" evidence="3">
    <location>
        <begin position="583"/>
        <end position="604"/>
    </location>
</feature>
<keyword evidence="6" id="KW-1185">Reference proteome</keyword>
<keyword evidence="3" id="KW-1133">Transmembrane helix</keyword>
<dbReference type="InterPro" id="IPR027417">
    <property type="entry name" value="P-loop_NTPase"/>
</dbReference>
<dbReference type="InterPro" id="IPR017871">
    <property type="entry name" value="ABC_transporter-like_CS"/>
</dbReference>
<organism evidence="5 6">
    <name type="scientific">Massilimicrobiota timonensis</name>
    <dbReference type="NCBI Taxonomy" id="1776392"/>
    <lineage>
        <taxon>Bacteria</taxon>
        <taxon>Bacillati</taxon>
        <taxon>Bacillota</taxon>
        <taxon>Erysipelotrichia</taxon>
        <taxon>Erysipelotrichales</taxon>
        <taxon>Erysipelotrichaceae</taxon>
        <taxon>Massilimicrobiota</taxon>
    </lineage>
</organism>
<dbReference type="PROSITE" id="PS50893">
    <property type="entry name" value="ABC_TRANSPORTER_2"/>
    <property type="match status" value="1"/>
</dbReference>
<feature type="transmembrane region" description="Helical" evidence="3">
    <location>
        <begin position="633"/>
        <end position="657"/>
    </location>
</feature>
<dbReference type="GO" id="GO:0005886">
    <property type="term" value="C:plasma membrane"/>
    <property type="evidence" value="ECO:0007669"/>
    <property type="project" value="TreeGrafter"/>
</dbReference>
<dbReference type="Proteomes" id="UP000195305">
    <property type="component" value="Unassembled WGS sequence"/>
</dbReference>
<feature type="transmembrane region" description="Helical" evidence="3">
    <location>
        <begin position="669"/>
        <end position="694"/>
    </location>
</feature>
<evidence type="ECO:0000313" key="6">
    <source>
        <dbReference type="Proteomes" id="UP000195305"/>
    </source>
</evidence>
<reference evidence="5 6" key="1">
    <citation type="journal article" date="2018" name="BMC Genomics">
        <title>Whole genome sequencing and function prediction of 133 gut anaerobes isolated from chicken caecum in pure cultures.</title>
        <authorList>
            <person name="Medvecky M."/>
            <person name="Cejkova D."/>
            <person name="Polansky O."/>
            <person name="Karasova D."/>
            <person name="Kubasova T."/>
            <person name="Cizek A."/>
            <person name="Rychlik I."/>
        </authorList>
    </citation>
    <scope>NUCLEOTIDE SEQUENCE [LARGE SCALE GENOMIC DNA]</scope>
    <source>
        <strain evidence="5 6">An13</strain>
    </source>
</reference>
<dbReference type="PROSITE" id="PS00211">
    <property type="entry name" value="ABC_TRANSPORTER_1"/>
    <property type="match status" value="1"/>
</dbReference>
<keyword evidence="2" id="KW-0067">ATP-binding</keyword>
<dbReference type="RefSeq" id="WP_087360468.1">
    <property type="nucleotide sequence ID" value="NZ_NFLJ01000068.1"/>
</dbReference>
<gene>
    <name evidence="5" type="ORF">B5E75_13845</name>
</gene>
<dbReference type="EMBL" id="NFLJ01000068">
    <property type="protein sequence ID" value="OUQ30139.1"/>
    <property type="molecule type" value="Genomic_DNA"/>
</dbReference>
<dbReference type="Gene3D" id="3.40.50.300">
    <property type="entry name" value="P-loop containing nucleotide triphosphate hydrolases"/>
    <property type="match status" value="1"/>
</dbReference>
<evidence type="ECO:0000259" key="4">
    <source>
        <dbReference type="PROSITE" id="PS50893"/>
    </source>
</evidence>
<dbReference type="InterPro" id="IPR003439">
    <property type="entry name" value="ABC_transporter-like_ATP-bd"/>
</dbReference>
<evidence type="ECO:0000256" key="2">
    <source>
        <dbReference type="ARBA" id="ARBA00022840"/>
    </source>
</evidence>
<dbReference type="OrthoDB" id="1644760at2"/>
<dbReference type="AlphaFoldDB" id="A0A1Y4SJS9"/>
<keyword evidence="1" id="KW-0547">Nucleotide-binding</keyword>
<proteinExistence type="predicted"/>
<dbReference type="PANTHER" id="PTHR24220:SF690">
    <property type="entry name" value="ABC TRANSPORTER, ATP-BINDING PROTEIN"/>
    <property type="match status" value="1"/>
</dbReference>
<dbReference type="SUPFAM" id="SSF52540">
    <property type="entry name" value="P-loop containing nucleoside triphosphate hydrolases"/>
    <property type="match status" value="1"/>
</dbReference>
<protein>
    <recommendedName>
        <fullName evidence="4">ABC transporter domain-containing protein</fullName>
    </recommendedName>
</protein>
<keyword evidence="3" id="KW-0472">Membrane</keyword>
<name>A0A1Y4SJS9_9FIRM</name>
<dbReference type="GO" id="GO:0016887">
    <property type="term" value="F:ATP hydrolysis activity"/>
    <property type="evidence" value="ECO:0007669"/>
    <property type="project" value="InterPro"/>
</dbReference>